<evidence type="ECO:0000313" key="2">
    <source>
        <dbReference type="EMBL" id="MBB3956032.1"/>
    </source>
</evidence>
<dbReference type="Proteomes" id="UP000548867">
    <property type="component" value="Unassembled WGS sequence"/>
</dbReference>
<feature type="domain" description="Helix-turn-helix" evidence="1">
    <location>
        <begin position="27"/>
        <end position="75"/>
    </location>
</feature>
<organism evidence="2 3">
    <name type="scientific">Novosphingobium sediminicola</name>
    <dbReference type="NCBI Taxonomy" id="563162"/>
    <lineage>
        <taxon>Bacteria</taxon>
        <taxon>Pseudomonadati</taxon>
        <taxon>Pseudomonadota</taxon>
        <taxon>Alphaproteobacteria</taxon>
        <taxon>Sphingomonadales</taxon>
        <taxon>Sphingomonadaceae</taxon>
        <taxon>Novosphingobium</taxon>
    </lineage>
</organism>
<dbReference type="RefSeq" id="WP_246404714.1">
    <property type="nucleotide sequence ID" value="NZ_JACIDX010000011.1"/>
</dbReference>
<dbReference type="AlphaFoldDB" id="A0A7W6CQW6"/>
<comment type="caution">
    <text evidence="2">The sequence shown here is derived from an EMBL/GenBank/DDBJ whole genome shotgun (WGS) entry which is preliminary data.</text>
</comment>
<proteinExistence type="predicted"/>
<gene>
    <name evidence="2" type="ORF">GGR38_002989</name>
</gene>
<keyword evidence="3" id="KW-1185">Reference proteome</keyword>
<dbReference type="EMBL" id="JACIDX010000011">
    <property type="protein sequence ID" value="MBB3956032.1"/>
    <property type="molecule type" value="Genomic_DNA"/>
</dbReference>
<dbReference type="Gene3D" id="1.10.238.160">
    <property type="match status" value="1"/>
</dbReference>
<evidence type="ECO:0000259" key="1">
    <source>
        <dbReference type="Pfam" id="PF12728"/>
    </source>
</evidence>
<reference evidence="2 3" key="1">
    <citation type="submission" date="2020-08" db="EMBL/GenBank/DDBJ databases">
        <title>Genomic Encyclopedia of Type Strains, Phase IV (KMG-IV): sequencing the most valuable type-strain genomes for metagenomic binning, comparative biology and taxonomic classification.</title>
        <authorList>
            <person name="Goeker M."/>
        </authorList>
    </citation>
    <scope>NUCLEOTIDE SEQUENCE [LARGE SCALE GENOMIC DNA]</scope>
    <source>
        <strain evidence="2 3">DSM 27057</strain>
    </source>
</reference>
<accession>A0A7W6CQW6</accession>
<evidence type="ECO:0000313" key="3">
    <source>
        <dbReference type="Proteomes" id="UP000548867"/>
    </source>
</evidence>
<name>A0A7W6CQW6_9SPHN</name>
<sequence>MKKRIPLNQPQTASTVAAPMQPRPLALRIPEVQRMTGLGRTKLYALIADGELATIKIGRATLVPLASLEALLERGQQHRS</sequence>
<dbReference type="InterPro" id="IPR041657">
    <property type="entry name" value="HTH_17"/>
</dbReference>
<dbReference type="Pfam" id="PF12728">
    <property type="entry name" value="HTH_17"/>
    <property type="match status" value="1"/>
</dbReference>
<protein>
    <submittedName>
        <fullName evidence="2">Excisionase family DNA binding protein</fullName>
    </submittedName>
</protein>